<evidence type="ECO:0000256" key="1">
    <source>
        <dbReference type="ARBA" id="ARBA00023125"/>
    </source>
</evidence>
<dbReference type="GO" id="GO:0003700">
    <property type="term" value="F:DNA-binding transcription factor activity"/>
    <property type="evidence" value="ECO:0007669"/>
    <property type="project" value="InterPro"/>
</dbReference>
<evidence type="ECO:0000313" key="4">
    <source>
        <dbReference type="Proteomes" id="UP000004259"/>
    </source>
</evidence>
<evidence type="ECO:0000259" key="2">
    <source>
        <dbReference type="PROSITE" id="PS50937"/>
    </source>
</evidence>
<keyword evidence="1" id="KW-0238">DNA-binding</keyword>
<dbReference type="InterPro" id="IPR000551">
    <property type="entry name" value="MerR-type_HTH_dom"/>
</dbReference>
<dbReference type="EMBL" id="ADKM02000122">
    <property type="protein sequence ID" value="EGC01867.1"/>
    <property type="molecule type" value="Genomic_DNA"/>
</dbReference>
<proteinExistence type="predicted"/>
<dbReference type="RefSeq" id="WP_002852247.1">
    <property type="nucleotide sequence ID" value="NZ_ADKM02000122.1"/>
</dbReference>
<dbReference type="PANTHER" id="PTHR30204:SF97">
    <property type="entry name" value="MERR FAMILY REGULATORY PROTEIN"/>
    <property type="match status" value="1"/>
</dbReference>
<reference evidence="3 4" key="1">
    <citation type="submission" date="2011-02" db="EMBL/GenBank/DDBJ databases">
        <authorList>
            <person name="Nelson K.E."/>
            <person name="Sutton G."/>
            <person name="Torralba M."/>
            <person name="Durkin S."/>
            <person name="Harkins D."/>
            <person name="Montgomery R."/>
            <person name="Ziemer C."/>
            <person name="Klaassens E."/>
            <person name="Ocuiv P."/>
            <person name="Morrison M."/>
        </authorList>
    </citation>
    <scope>NUCLEOTIDE SEQUENCE [LARGE SCALE GENOMIC DNA]</scope>
    <source>
        <strain evidence="3 4">8</strain>
    </source>
</reference>
<dbReference type="SMART" id="SM00422">
    <property type="entry name" value="HTH_MERR"/>
    <property type="match status" value="1"/>
</dbReference>
<accession>E9SG84</accession>
<sequence>MKIGDFAKACGTRISVLRHYDKLGLLRPVYIDRFTEYRYYDRSQIAVFERISELKTVGFSLTEICEILYSDKNTEEIFNSRKKTLEKQLYDLERLINNGGTKMESKFKPLIEDIDITFENDEQMIGKWLIVSENGKEILGDKKKMIYFLPKGERYWCYGWTKGKLIYDDGESRFADDCRLEQHGDDLYMIIDHKSQDYIETGEITPIALRKIDNIHYTKGQIARRDDINKPFVPDSRVIGKWITYCFLDTAEIHASEFIPKIVPPDGSPEYNVNYFKEITFSEGGHVTAILGDEIITGDDLHTWTRGFWLRKYNSSACAYEIKTFDGIEYLIIEWKSGDYRFGGYDTNYYVMVRA</sequence>
<dbReference type="InterPro" id="IPR009061">
    <property type="entry name" value="DNA-bd_dom_put_sf"/>
</dbReference>
<dbReference type="GO" id="GO:0003677">
    <property type="term" value="F:DNA binding"/>
    <property type="evidence" value="ECO:0007669"/>
    <property type="project" value="UniProtKB-KW"/>
</dbReference>
<comment type="caution">
    <text evidence="3">The sequence shown here is derived from an EMBL/GenBank/DDBJ whole genome shotgun (WGS) entry which is preliminary data.</text>
</comment>
<dbReference type="Pfam" id="PF13411">
    <property type="entry name" value="MerR_1"/>
    <property type="match status" value="1"/>
</dbReference>
<feature type="domain" description="HTH merR-type" evidence="2">
    <location>
        <begin position="1"/>
        <end position="70"/>
    </location>
</feature>
<dbReference type="Proteomes" id="UP000004259">
    <property type="component" value="Unassembled WGS sequence"/>
</dbReference>
<organism evidence="3 4">
    <name type="scientific">Ruminococcus albus 8</name>
    <dbReference type="NCBI Taxonomy" id="246199"/>
    <lineage>
        <taxon>Bacteria</taxon>
        <taxon>Bacillati</taxon>
        <taxon>Bacillota</taxon>
        <taxon>Clostridia</taxon>
        <taxon>Eubacteriales</taxon>
        <taxon>Oscillospiraceae</taxon>
        <taxon>Ruminococcus</taxon>
    </lineage>
</organism>
<dbReference type="SUPFAM" id="SSF46955">
    <property type="entry name" value="Putative DNA-binding domain"/>
    <property type="match status" value="1"/>
</dbReference>
<dbReference type="InterPro" id="IPR047057">
    <property type="entry name" value="MerR_fam"/>
</dbReference>
<dbReference type="OrthoDB" id="9773308at2"/>
<protein>
    <submittedName>
        <fullName evidence="3">Transcriptional regulator, MerR family</fullName>
    </submittedName>
</protein>
<gene>
    <name evidence="3" type="ORF">CUS_7805</name>
</gene>
<dbReference type="PROSITE" id="PS50937">
    <property type="entry name" value="HTH_MERR_2"/>
    <property type="match status" value="1"/>
</dbReference>
<dbReference type="STRING" id="246199.CUS_7805"/>
<evidence type="ECO:0000313" key="3">
    <source>
        <dbReference type="EMBL" id="EGC01867.1"/>
    </source>
</evidence>
<keyword evidence="4" id="KW-1185">Reference proteome</keyword>
<dbReference type="PANTHER" id="PTHR30204">
    <property type="entry name" value="REDOX-CYCLING DRUG-SENSING TRANSCRIPTIONAL ACTIVATOR SOXR"/>
    <property type="match status" value="1"/>
</dbReference>
<dbReference type="Gene3D" id="1.10.1660.10">
    <property type="match status" value="1"/>
</dbReference>
<name>E9SG84_RUMAL</name>
<dbReference type="eggNOG" id="COG0789">
    <property type="taxonomic scope" value="Bacteria"/>
</dbReference>
<dbReference type="AlphaFoldDB" id="E9SG84"/>